<feature type="transmembrane region" description="Helical" evidence="8">
    <location>
        <begin position="454"/>
        <end position="476"/>
    </location>
</feature>
<dbReference type="AlphaFoldDB" id="A0AAF1BPD5"/>
<feature type="transmembrane region" description="Helical" evidence="8">
    <location>
        <begin position="227"/>
        <end position="247"/>
    </location>
</feature>
<feature type="transmembrane region" description="Helical" evidence="8">
    <location>
        <begin position="159"/>
        <end position="181"/>
    </location>
</feature>
<evidence type="ECO:0000256" key="3">
    <source>
        <dbReference type="ARBA" id="ARBA00022692"/>
    </source>
</evidence>
<organism evidence="9 10">
    <name type="scientific">Vanrija pseudolonga</name>
    <dbReference type="NCBI Taxonomy" id="143232"/>
    <lineage>
        <taxon>Eukaryota</taxon>
        <taxon>Fungi</taxon>
        <taxon>Dikarya</taxon>
        <taxon>Basidiomycota</taxon>
        <taxon>Agaricomycotina</taxon>
        <taxon>Tremellomycetes</taxon>
        <taxon>Trichosporonales</taxon>
        <taxon>Trichosporonaceae</taxon>
        <taxon>Vanrija</taxon>
    </lineage>
</organism>
<protein>
    <submittedName>
        <fullName evidence="9">Purtative transporter</fullName>
    </submittedName>
</protein>
<keyword evidence="4 8" id="KW-1133">Transmembrane helix</keyword>
<dbReference type="GO" id="GO:0022857">
    <property type="term" value="F:transmembrane transporter activity"/>
    <property type="evidence" value="ECO:0007669"/>
    <property type="project" value="InterPro"/>
</dbReference>
<keyword evidence="3 8" id="KW-0812">Transmembrane</keyword>
<dbReference type="GO" id="GO:0016020">
    <property type="term" value="C:membrane"/>
    <property type="evidence" value="ECO:0007669"/>
    <property type="project" value="UniProtKB-SubCell"/>
</dbReference>
<evidence type="ECO:0000256" key="4">
    <source>
        <dbReference type="ARBA" id="ARBA00022989"/>
    </source>
</evidence>
<dbReference type="FunFam" id="1.20.1250.20:FF:000064">
    <property type="entry name" value="MFS allantoate transporter"/>
    <property type="match status" value="1"/>
</dbReference>
<feature type="transmembrane region" description="Helical" evidence="8">
    <location>
        <begin position="296"/>
        <end position="316"/>
    </location>
</feature>
<dbReference type="InterPro" id="IPR011701">
    <property type="entry name" value="MFS"/>
</dbReference>
<accession>A0AAF1BPD5</accession>
<proteinExistence type="inferred from homology"/>
<evidence type="ECO:0000256" key="7">
    <source>
        <dbReference type="SAM" id="MobiDB-lite"/>
    </source>
</evidence>
<keyword evidence="2" id="KW-0813">Transport</keyword>
<evidence type="ECO:0000256" key="6">
    <source>
        <dbReference type="ARBA" id="ARBA00037968"/>
    </source>
</evidence>
<gene>
    <name evidence="9" type="primary">SPCC417.10_2</name>
    <name evidence="9" type="ORF">LOC62_02G002786</name>
</gene>
<comment type="similarity">
    <text evidence="6">Belongs to the major facilitator superfamily. Allantoate permease family.</text>
</comment>
<feature type="transmembrane region" description="Helical" evidence="8">
    <location>
        <begin position="390"/>
        <end position="412"/>
    </location>
</feature>
<feature type="transmembrane region" description="Helical" evidence="8">
    <location>
        <begin position="424"/>
        <end position="442"/>
    </location>
</feature>
<evidence type="ECO:0000256" key="2">
    <source>
        <dbReference type="ARBA" id="ARBA00022448"/>
    </source>
</evidence>
<evidence type="ECO:0000313" key="9">
    <source>
        <dbReference type="EMBL" id="WOO79258.1"/>
    </source>
</evidence>
<sequence length="539" mass="59863">MSTPYEKDRPQHAENADLEHGDMVKDHTHTAGDIKHGDRALAYIGDERIDLTEEDNRRIRRKTDKVILSMLCWVYFLQIIDKSVLGLGNVWGLSKDTNLHGSQYSTISTMNAIAQLAWQPFSSYIIVRVPARTLMTVLCFGWGTAQACMAASHNFGGLMATRFLLGLFEAGCLPLFSVLTAQWYRRSEQPLRVAAWYSTNGLATIFAALLSWALGHVKSDKIHEWQLLFIIVGVITVFTAPVIWFMVDSDIPSARFLTEQEKAMAIERLRANQTGTGSNEFKWSHVGEAFYDVKTYLWLFMSLLLNIGASVTNAFGPTLIKGFGFDNYITTLLNMPFGFLQFLCILAASYAAQVFRIKSAILAIFVIPVIVGLALLFYEGTHGLQQGPRLAGYYLLAFLFGGNPLIVSWMVANTGGQTKKTVIISIYNAGASAGNIIGPLLFTDKDKPAYVPGVKAVLGIFCALLGVIGFQVFSIFTLNKVRQKQRVAFGKPKFIKDTSMSSKYEAFGQEDQAGEGPRLGQNALLDLTDYKNDEFVYVY</sequence>
<keyword evidence="10" id="KW-1185">Reference proteome</keyword>
<feature type="transmembrane region" description="Helical" evidence="8">
    <location>
        <begin position="360"/>
        <end position="378"/>
    </location>
</feature>
<dbReference type="InterPro" id="IPR036259">
    <property type="entry name" value="MFS_trans_sf"/>
</dbReference>
<dbReference type="EMBL" id="CP086715">
    <property type="protein sequence ID" value="WOO79258.1"/>
    <property type="molecule type" value="Genomic_DNA"/>
</dbReference>
<dbReference type="Proteomes" id="UP000827549">
    <property type="component" value="Chromosome 2"/>
</dbReference>
<dbReference type="GeneID" id="87806033"/>
<feature type="transmembrane region" description="Helical" evidence="8">
    <location>
        <begin position="193"/>
        <end position="215"/>
    </location>
</feature>
<comment type="subcellular location">
    <subcellularLocation>
        <location evidence="1">Membrane</location>
        <topology evidence="1">Multi-pass membrane protein</topology>
    </subcellularLocation>
</comment>
<feature type="transmembrane region" description="Helical" evidence="8">
    <location>
        <begin position="328"/>
        <end position="348"/>
    </location>
</feature>
<dbReference type="PANTHER" id="PTHR43791">
    <property type="entry name" value="PERMEASE-RELATED"/>
    <property type="match status" value="1"/>
</dbReference>
<keyword evidence="5 8" id="KW-0472">Membrane</keyword>
<feature type="region of interest" description="Disordered" evidence="7">
    <location>
        <begin position="1"/>
        <end position="23"/>
    </location>
</feature>
<evidence type="ECO:0000256" key="5">
    <source>
        <dbReference type="ARBA" id="ARBA00023136"/>
    </source>
</evidence>
<reference evidence="9" key="1">
    <citation type="submission" date="2023-10" db="EMBL/GenBank/DDBJ databases">
        <authorList>
            <person name="Noh H."/>
        </authorList>
    </citation>
    <scope>NUCLEOTIDE SEQUENCE</scope>
    <source>
        <strain evidence="9">DUCC4014</strain>
    </source>
</reference>
<dbReference type="FunFam" id="1.20.1250.20:FF:000295">
    <property type="entry name" value="Unplaced genomic scaffold supercont1.7, whole genome shotgun sequence"/>
    <property type="match status" value="1"/>
</dbReference>
<dbReference type="RefSeq" id="XP_062625290.1">
    <property type="nucleotide sequence ID" value="XM_062769306.1"/>
</dbReference>
<evidence type="ECO:0000256" key="8">
    <source>
        <dbReference type="SAM" id="Phobius"/>
    </source>
</evidence>
<name>A0AAF1BPD5_9TREE</name>
<dbReference type="Gene3D" id="1.20.1250.20">
    <property type="entry name" value="MFS general substrate transporter like domains"/>
    <property type="match status" value="2"/>
</dbReference>
<evidence type="ECO:0000313" key="10">
    <source>
        <dbReference type="Proteomes" id="UP000827549"/>
    </source>
</evidence>
<feature type="transmembrane region" description="Helical" evidence="8">
    <location>
        <begin position="66"/>
        <end position="87"/>
    </location>
</feature>
<dbReference type="PANTHER" id="PTHR43791:SF16">
    <property type="entry name" value="TRANSPORTER, PUTATIVE (AFU_ORTHOLOGUE AFUA_3G01840)-RELATED"/>
    <property type="match status" value="1"/>
</dbReference>
<evidence type="ECO:0000256" key="1">
    <source>
        <dbReference type="ARBA" id="ARBA00004141"/>
    </source>
</evidence>
<dbReference type="Pfam" id="PF07690">
    <property type="entry name" value="MFS_1"/>
    <property type="match status" value="1"/>
</dbReference>
<dbReference type="SUPFAM" id="SSF103473">
    <property type="entry name" value="MFS general substrate transporter"/>
    <property type="match status" value="1"/>
</dbReference>